<accession>A8CWL6</accession>
<evidence type="ECO:0000313" key="2">
    <source>
        <dbReference type="EMBL" id="ABV25029.1"/>
    </source>
</evidence>
<feature type="chain" id="PRO_5002720521" evidence="1">
    <location>
        <begin position="32"/>
        <end position="41"/>
    </location>
</feature>
<evidence type="ECO:0000256" key="1">
    <source>
        <dbReference type="SAM" id="SignalP"/>
    </source>
</evidence>
<feature type="non-terminal residue" evidence="2">
    <location>
        <position position="41"/>
    </location>
</feature>
<dbReference type="EMBL" id="EU124659">
    <property type="protein sequence ID" value="ABV25029.1"/>
    <property type="molecule type" value="Genomic_DNA"/>
</dbReference>
<protein>
    <submittedName>
        <fullName evidence="2">Ferric binding protein A</fullName>
    </submittedName>
</protein>
<sequence>MKTCLKETIMKKTLSALAIAAATFTSTSTLAANEVNVYSYR</sequence>
<reference evidence="2" key="1">
    <citation type="journal article" date="2010" name="FEMS Microbiol. Lett.">
        <title>Identification of putative two-component regulatory systems in the bovine pathogen Mannheimia haemolytica A1, and preliminary characterization of the NarQ/P system.</title>
        <authorList>
            <person name="Inamoto I."/>
            <person name="Lo R.Y."/>
        </authorList>
    </citation>
    <scope>NUCLEOTIDE SEQUENCE</scope>
    <source>
        <strain evidence="2">SH1217</strain>
    </source>
</reference>
<dbReference type="AlphaFoldDB" id="A8CWL6"/>
<organism evidence="2">
    <name type="scientific">Mannheimia haemolytica</name>
    <name type="common">Pasteurella haemolytica</name>
    <dbReference type="NCBI Taxonomy" id="75985"/>
    <lineage>
        <taxon>Bacteria</taxon>
        <taxon>Pseudomonadati</taxon>
        <taxon>Pseudomonadota</taxon>
        <taxon>Gammaproteobacteria</taxon>
        <taxon>Pasteurellales</taxon>
        <taxon>Pasteurellaceae</taxon>
        <taxon>Mannheimia</taxon>
    </lineage>
</organism>
<name>A8CWL6_MANHA</name>
<proteinExistence type="predicted"/>
<feature type="signal peptide" evidence="1">
    <location>
        <begin position="1"/>
        <end position="31"/>
    </location>
</feature>
<keyword evidence="1" id="KW-0732">Signal</keyword>
<gene>
    <name evidence="2" type="primary">fbpA</name>
</gene>